<dbReference type="OrthoDB" id="434126at2759"/>
<name>A0A8S1E5X2_9INSE</name>
<feature type="domain" description="Lipase maturation factor 1/2 C-terminal" evidence="10">
    <location>
        <begin position="441"/>
        <end position="575"/>
    </location>
</feature>
<feature type="transmembrane region" description="Helical" evidence="8">
    <location>
        <begin position="682"/>
        <end position="707"/>
    </location>
</feature>
<dbReference type="PANTHER" id="PTHR14463:SF5">
    <property type="entry name" value="LIPASE MATURATION FACTOR 2"/>
    <property type="match status" value="1"/>
</dbReference>
<evidence type="ECO:0000256" key="3">
    <source>
        <dbReference type="ARBA" id="ARBA00022692"/>
    </source>
</evidence>
<feature type="transmembrane region" description="Helical" evidence="8">
    <location>
        <begin position="85"/>
        <end position="116"/>
    </location>
</feature>
<evidence type="ECO:0000256" key="5">
    <source>
        <dbReference type="ARBA" id="ARBA00022989"/>
    </source>
</evidence>
<feature type="transmembrane region" description="Helical" evidence="8">
    <location>
        <begin position="349"/>
        <end position="374"/>
    </location>
</feature>
<dbReference type="InterPro" id="IPR057433">
    <property type="entry name" value="LMF1/2_C"/>
</dbReference>
<sequence>MQKTVYYTSVLFLRCVCVIYLFAFLSLYVQIPGLNGLNGILPARSELDSAKIGKQATLLDKLKAKPTLLWLAPDIGLNTEYAMELIALVGAAISFLAFVFRTLCTAPVFAALWILYQSLFQVNPVFLGFQWDILLLEVGFLSIVIAPLWSTRYRKADPTTSIRFWLVRWLIFRLMFSSGVVKLTSGCPTWWDLTALDVHFESQCIPTPLAWYAHHLPSWFLHLSTLGAHFIECIVPLFFFIPIRPVQYTAFYLQILLQVSIILTGNYSFFNLLTIVLCISLVDDHFFLYKEPKKPKAKSSFMSLLGVLVCIALYGGAIYITGVMFGFKLGPDNTPQFKAAFNQQHLKEVLTWFVPLTMVYGFTSLTFLAASEFFGVLRKNVGFFTKVFQLGRVVYVSLVVVSLFAISLVPYSLIRPRSRSEPPILTALEPIYAQTYKYHISSGYGLFRRMTGIDGRPEVIIEGSNSMEGPWKEFEFKYKPGDVSRRLPMVAPHQPRLDWQMWFAALSTYHDNPWIMSLAYRLLTGQPEVLKLLAQNDSFSKPPKYLRASLYTYRYTPWEKSSAWWTRKKESEYFPMFSATHKPLLEYLQKLNLVNVKDWPLKNQYLVTILDSIRAIFQATDPVVSIWGVGFAAFAIMVSLFSPWKGAEMPPTSTTLQPPVPNTTASDEMSKVPMNAGSSVGVSAYLIAPFFMVLAVIFASILVFLIIRKRRLDELRHTLMPMYNFDPADEGDQDWEQELLESVQERMPYQHQLNIKVEI</sequence>
<dbReference type="Proteomes" id="UP000494165">
    <property type="component" value="Unassembled WGS sequence"/>
</dbReference>
<protein>
    <recommendedName>
        <fullName evidence="8">Lipase maturation factor</fullName>
    </recommendedName>
</protein>
<accession>A0A8S1E5X2</accession>
<evidence type="ECO:0000256" key="7">
    <source>
        <dbReference type="ARBA" id="ARBA00023180"/>
    </source>
</evidence>
<organism evidence="11 12">
    <name type="scientific">Cloeon dipterum</name>
    <dbReference type="NCBI Taxonomy" id="197152"/>
    <lineage>
        <taxon>Eukaryota</taxon>
        <taxon>Metazoa</taxon>
        <taxon>Ecdysozoa</taxon>
        <taxon>Arthropoda</taxon>
        <taxon>Hexapoda</taxon>
        <taxon>Insecta</taxon>
        <taxon>Pterygota</taxon>
        <taxon>Palaeoptera</taxon>
        <taxon>Ephemeroptera</taxon>
        <taxon>Pisciforma</taxon>
        <taxon>Baetidae</taxon>
        <taxon>Cloeon</taxon>
    </lineage>
</organism>
<comment type="function">
    <text evidence="8">Involved in the maturation of specific proteins in the endoplasmic reticulum.</text>
</comment>
<evidence type="ECO:0000256" key="8">
    <source>
        <dbReference type="RuleBase" id="RU361229"/>
    </source>
</evidence>
<keyword evidence="5 8" id="KW-1133">Transmembrane helix</keyword>
<feature type="transmembrane region" description="Helical" evidence="8">
    <location>
        <begin position="394"/>
        <end position="414"/>
    </location>
</feature>
<evidence type="ECO:0000259" key="9">
    <source>
        <dbReference type="Pfam" id="PF06762"/>
    </source>
</evidence>
<keyword evidence="6 8" id="KW-0472">Membrane</keyword>
<reference evidence="11 12" key="1">
    <citation type="submission" date="2020-04" db="EMBL/GenBank/DDBJ databases">
        <authorList>
            <person name="Alioto T."/>
            <person name="Alioto T."/>
            <person name="Gomez Garrido J."/>
        </authorList>
    </citation>
    <scope>NUCLEOTIDE SEQUENCE [LARGE SCALE GENOMIC DNA]</scope>
</reference>
<feature type="domain" description="Lipase maturation factor 1/2 N-terminal" evidence="9">
    <location>
        <begin position="128"/>
        <end position="287"/>
    </location>
</feature>
<dbReference type="EMBL" id="CADEPI010000421">
    <property type="protein sequence ID" value="CAB3385587.1"/>
    <property type="molecule type" value="Genomic_DNA"/>
</dbReference>
<feature type="transmembrane region" description="Helical" evidence="8">
    <location>
        <begin position="170"/>
        <end position="191"/>
    </location>
</feature>
<feature type="transmembrane region" description="Helical" evidence="8">
    <location>
        <begin position="623"/>
        <end position="644"/>
    </location>
</feature>
<keyword evidence="3 8" id="KW-0812">Transmembrane</keyword>
<evidence type="ECO:0000256" key="4">
    <source>
        <dbReference type="ARBA" id="ARBA00022824"/>
    </source>
</evidence>
<dbReference type="Pfam" id="PF25179">
    <property type="entry name" value="LMF1_C"/>
    <property type="match status" value="1"/>
</dbReference>
<comment type="caution">
    <text evidence="11">The sequence shown here is derived from an EMBL/GenBank/DDBJ whole genome shotgun (WGS) entry which is preliminary data.</text>
</comment>
<dbReference type="GO" id="GO:0005789">
    <property type="term" value="C:endoplasmic reticulum membrane"/>
    <property type="evidence" value="ECO:0007669"/>
    <property type="project" value="UniProtKB-SubCell"/>
</dbReference>
<evidence type="ECO:0000259" key="10">
    <source>
        <dbReference type="Pfam" id="PF25179"/>
    </source>
</evidence>
<gene>
    <name evidence="11" type="ORF">CLODIP_2_CD04874</name>
</gene>
<evidence type="ECO:0000256" key="6">
    <source>
        <dbReference type="ARBA" id="ARBA00023136"/>
    </source>
</evidence>
<evidence type="ECO:0000256" key="2">
    <source>
        <dbReference type="ARBA" id="ARBA00005512"/>
    </source>
</evidence>
<feature type="transmembrane region" description="Helical" evidence="8">
    <location>
        <begin position="128"/>
        <end position="149"/>
    </location>
</feature>
<proteinExistence type="inferred from homology"/>
<comment type="similarity">
    <text evidence="2 8">Belongs to the lipase maturation factor family.</text>
</comment>
<keyword evidence="7" id="KW-0325">Glycoprotein</keyword>
<evidence type="ECO:0000256" key="1">
    <source>
        <dbReference type="ARBA" id="ARBA00004477"/>
    </source>
</evidence>
<dbReference type="AlphaFoldDB" id="A0A8S1E5X2"/>
<dbReference type="PANTHER" id="PTHR14463">
    <property type="entry name" value="LIPASE MATURATION FACTOR"/>
    <property type="match status" value="1"/>
</dbReference>
<evidence type="ECO:0000313" key="12">
    <source>
        <dbReference type="Proteomes" id="UP000494165"/>
    </source>
</evidence>
<feature type="transmembrane region" description="Helical" evidence="8">
    <location>
        <begin position="255"/>
        <end position="282"/>
    </location>
</feature>
<dbReference type="InterPro" id="IPR009613">
    <property type="entry name" value="LMF"/>
</dbReference>
<dbReference type="GO" id="GO:0051604">
    <property type="term" value="P:protein maturation"/>
    <property type="evidence" value="ECO:0007669"/>
    <property type="project" value="InterPro"/>
</dbReference>
<comment type="subcellular location">
    <subcellularLocation>
        <location evidence="1 8">Endoplasmic reticulum membrane</location>
        <topology evidence="1 8">Multi-pass membrane protein</topology>
    </subcellularLocation>
</comment>
<keyword evidence="4 8" id="KW-0256">Endoplasmic reticulum</keyword>
<feature type="transmembrane region" description="Helical" evidence="8">
    <location>
        <begin position="6"/>
        <end position="29"/>
    </location>
</feature>
<feature type="transmembrane region" description="Helical" evidence="8">
    <location>
        <begin position="302"/>
        <end position="329"/>
    </location>
</feature>
<feature type="transmembrane region" description="Helical" evidence="8">
    <location>
        <begin position="219"/>
        <end position="243"/>
    </location>
</feature>
<dbReference type="Pfam" id="PF06762">
    <property type="entry name" value="LMF1"/>
    <property type="match status" value="1"/>
</dbReference>
<evidence type="ECO:0000313" key="11">
    <source>
        <dbReference type="EMBL" id="CAB3385587.1"/>
    </source>
</evidence>
<keyword evidence="12" id="KW-1185">Reference proteome</keyword>
<dbReference type="InterPro" id="IPR057434">
    <property type="entry name" value="LMF1/2_N"/>
</dbReference>